<accession>A0AAU2UW58</accession>
<proteinExistence type="predicted"/>
<name>A0AAU2UW58_9ACTN</name>
<gene>
    <name evidence="1" type="ORF">OG549_00225</name>
</gene>
<protein>
    <submittedName>
        <fullName evidence="1">Uncharacterized protein</fullName>
    </submittedName>
</protein>
<reference evidence="1" key="1">
    <citation type="submission" date="2022-10" db="EMBL/GenBank/DDBJ databases">
        <title>The complete genomes of actinobacterial strains from the NBC collection.</title>
        <authorList>
            <person name="Joergensen T.S."/>
            <person name="Alvarez Arevalo M."/>
            <person name="Sterndorff E.B."/>
            <person name="Faurdal D."/>
            <person name="Vuksanovic O."/>
            <person name="Mourched A.-S."/>
            <person name="Charusanti P."/>
            <person name="Shaw S."/>
            <person name="Blin K."/>
            <person name="Weber T."/>
        </authorList>
    </citation>
    <scope>NUCLEOTIDE SEQUENCE</scope>
    <source>
        <strain evidence="1">NBC_00003</strain>
    </source>
</reference>
<sequence length="76" mass="8541">MYQWTVTIPTIPTIRTDGAEQTRGTQTWIVYACLPHEAREVALAAATTEAAVRHRRGAVLDTTAVDVARWQRDDFL</sequence>
<dbReference type="AlphaFoldDB" id="A0AAU2UW58"/>
<dbReference type="EMBL" id="CP108318">
    <property type="protein sequence ID" value="WTW59202.1"/>
    <property type="molecule type" value="Genomic_DNA"/>
</dbReference>
<evidence type="ECO:0000313" key="1">
    <source>
        <dbReference type="EMBL" id="WTW59202.1"/>
    </source>
</evidence>
<organism evidence="1">
    <name type="scientific">Streptomyces sp. NBC_00003</name>
    <dbReference type="NCBI Taxonomy" id="2903608"/>
    <lineage>
        <taxon>Bacteria</taxon>
        <taxon>Bacillati</taxon>
        <taxon>Actinomycetota</taxon>
        <taxon>Actinomycetes</taxon>
        <taxon>Kitasatosporales</taxon>
        <taxon>Streptomycetaceae</taxon>
        <taxon>Streptomyces</taxon>
    </lineage>
</organism>